<sequence>MTSTQRQLDDQKHRSKDGADGVIPSKTMQANKETEDSDQQDALESIRTMLNREQTSYVIQTADDNLSSANKPFSAFVKPIQRKRMIEWCLAMVGTMELRRETIERAINLIDRFILLKGGRILLSDPILYQRAVITALYIMIKCHEEEAIPIEDMAYVCGGGDDNGKTSAEDLAHTSEQLEAMEVVLLNELQWEINPPTSFEYIAHFLKLLKLPVSDRLFDTVQQDDHEEDEGDEGTQPDEADDSETKWLFDLVTFEVEEYFVDYDCWKKGAFHNAYNAFMDVLPMRQGGEELAQRLASLLAVAVPELERYRSTHCSSNASTSTTSHTSSRLGIVGDEAEDASSLAGLDYQSASSDDDDDDDDDDSSDDGSSSDDSASMSSSETSSVSNTLPEGEPLETVISISITKTGSSTETQESFISQHTRTALGNIKLDLEDNESPACVMDRGLSTLMQTSLVAQTADLLDAED</sequence>
<feature type="compositionally biased region" description="Low complexity" evidence="1">
    <location>
        <begin position="372"/>
        <end position="387"/>
    </location>
</feature>
<feature type="region of interest" description="Disordered" evidence="1">
    <location>
        <begin position="348"/>
        <end position="395"/>
    </location>
</feature>
<comment type="caution">
    <text evidence="3">The sequence shown here is derived from an EMBL/GenBank/DDBJ whole genome shotgun (WGS) entry which is preliminary data.</text>
</comment>
<accession>A0AAD2FPX3</accession>
<evidence type="ECO:0000313" key="3">
    <source>
        <dbReference type="EMBL" id="CAJ1948887.1"/>
    </source>
</evidence>
<dbReference type="Proteomes" id="UP001295423">
    <property type="component" value="Unassembled WGS sequence"/>
</dbReference>
<dbReference type="PANTHER" id="PTHR10177">
    <property type="entry name" value="CYCLINS"/>
    <property type="match status" value="1"/>
</dbReference>
<evidence type="ECO:0000256" key="1">
    <source>
        <dbReference type="SAM" id="MobiDB-lite"/>
    </source>
</evidence>
<gene>
    <name evidence="3" type="ORF">CYCCA115_LOCUS11818</name>
</gene>
<dbReference type="Gene3D" id="1.10.472.10">
    <property type="entry name" value="Cyclin-like"/>
    <property type="match status" value="1"/>
</dbReference>
<proteinExistence type="predicted"/>
<protein>
    <recommendedName>
        <fullName evidence="2">Cyclin N-terminal domain-containing protein</fullName>
    </recommendedName>
</protein>
<feature type="compositionally biased region" description="Acidic residues" evidence="1">
    <location>
        <begin position="226"/>
        <end position="243"/>
    </location>
</feature>
<keyword evidence="4" id="KW-1185">Reference proteome</keyword>
<reference evidence="3" key="1">
    <citation type="submission" date="2023-08" db="EMBL/GenBank/DDBJ databases">
        <authorList>
            <person name="Audoor S."/>
            <person name="Bilcke G."/>
        </authorList>
    </citation>
    <scope>NUCLEOTIDE SEQUENCE</scope>
</reference>
<organism evidence="3 4">
    <name type="scientific">Cylindrotheca closterium</name>
    <dbReference type="NCBI Taxonomy" id="2856"/>
    <lineage>
        <taxon>Eukaryota</taxon>
        <taxon>Sar</taxon>
        <taxon>Stramenopiles</taxon>
        <taxon>Ochrophyta</taxon>
        <taxon>Bacillariophyta</taxon>
        <taxon>Bacillariophyceae</taxon>
        <taxon>Bacillariophycidae</taxon>
        <taxon>Bacillariales</taxon>
        <taxon>Bacillariaceae</taxon>
        <taxon>Cylindrotheca</taxon>
    </lineage>
</organism>
<feature type="domain" description="Cyclin N-terminal" evidence="2">
    <location>
        <begin position="77"/>
        <end position="195"/>
    </location>
</feature>
<dbReference type="SUPFAM" id="SSF47954">
    <property type="entry name" value="Cyclin-like"/>
    <property type="match status" value="1"/>
</dbReference>
<dbReference type="Pfam" id="PF00134">
    <property type="entry name" value="Cyclin_N"/>
    <property type="match status" value="1"/>
</dbReference>
<feature type="compositionally biased region" description="Basic and acidic residues" evidence="1">
    <location>
        <begin position="7"/>
        <end position="19"/>
    </location>
</feature>
<dbReference type="InterPro" id="IPR036915">
    <property type="entry name" value="Cyclin-like_sf"/>
</dbReference>
<evidence type="ECO:0000259" key="2">
    <source>
        <dbReference type="Pfam" id="PF00134"/>
    </source>
</evidence>
<dbReference type="InterPro" id="IPR039361">
    <property type="entry name" value="Cyclin"/>
</dbReference>
<feature type="region of interest" description="Disordered" evidence="1">
    <location>
        <begin position="311"/>
        <end position="330"/>
    </location>
</feature>
<feature type="region of interest" description="Disordered" evidence="1">
    <location>
        <begin position="1"/>
        <end position="40"/>
    </location>
</feature>
<dbReference type="AlphaFoldDB" id="A0AAD2FPX3"/>
<name>A0AAD2FPX3_9STRA</name>
<dbReference type="EMBL" id="CAKOGP040001758">
    <property type="protein sequence ID" value="CAJ1948887.1"/>
    <property type="molecule type" value="Genomic_DNA"/>
</dbReference>
<feature type="compositionally biased region" description="Acidic residues" evidence="1">
    <location>
        <begin position="354"/>
        <end position="371"/>
    </location>
</feature>
<feature type="region of interest" description="Disordered" evidence="1">
    <location>
        <begin position="224"/>
        <end position="243"/>
    </location>
</feature>
<feature type="compositionally biased region" description="Low complexity" evidence="1">
    <location>
        <begin position="313"/>
        <end position="329"/>
    </location>
</feature>
<dbReference type="InterPro" id="IPR006671">
    <property type="entry name" value="Cyclin_N"/>
</dbReference>
<evidence type="ECO:0000313" key="4">
    <source>
        <dbReference type="Proteomes" id="UP001295423"/>
    </source>
</evidence>